<dbReference type="PANTHER" id="PTHR15316:SF1">
    <property type="entry name" value="SPLICING FACTOR 3A SUBUNIT 1"/>
    <property type="match status" value="1"/>
</dbReference>
<dbReference type="AlphaFoldDB" id="A0A8S3YEB6"/>
<evidence type="ECO:0000313" key="4">
    <source>
        <dbReference type="EMBL" id="CAG5115573.1"/>
    </source>
</evidence>
<dbReference type="InterPro" id="IPR029071">
    <property type="entry name" value="Ubiquitin-like_domsf"/>
</dbReference>
<gene>
    <name evidence="4" type="ORF">CUNI_LOCUS1131</name>
</gene>
<dbReference type="GO" id="GO:0005686">
    <property type="term" value="C:U2 snRNP"/>
    <property type="evidence" value="ECO:0007669"/>
    <property type="project" value="TreeGrafter"/>
</dbReference>
<dbReference type="CDD" id="cd01800">
    <property type="entry name" value="Ubl_SF3a120"/>
    <property type="match status" value="1"/>
</dbReference>
<feature type="region of interest" description="Disordered" evidence="2">
    <location>
        <begin position="147"/>
        <end position="213"/>
    </location>
</feature>
<dbReference type="GO" id="GO:0045292">
    <property type="term" value="P:mRNA cis splicing, via spliceosome"/>
    <property type="evidence" value="ECO:0007669"/>
    <property type="project" value="InterPro"/>
</dbReference>
<dbReference type="Pfam" id="PF00240">
    <property type="entry name" value="ubiquitin"/>
    <property type="match status" value="1"/>
</dbReference>
<dbReference type="PRINTS" id="PR01217">
    <property type="entry name" value="PRICHEXTENSN"/>
</dbReference>
<dbReference type="InterPro" id="IPR045146">
    <property type="entry name" value="SF3A1"/>
</dbReference>
<dbReference type="GO" id="GO:0071004">
    <property type="term" value="C:U2-type prespliceosome"/>
    <property type="evidence" value="ECO:0007669"/>
    <property type="project" value="TreeGrafter"/>
</dbReference>
<accession>A0A8S3YEB6</accession>
<evidence type="ECO:0000256" key="2">
    <source>
        <dbReference type="SAM" id="MobiDB-lite"/>
    </source>
</evidence>
<dbReference type="GO" id="GO:0003723">
    <property type="term" value="F:RNA binding"/>
    <property type="evidence" value="ECO:0007669"/>
    <property type="project" value="InterPro"/>
</dbReference>
<feature type="compositionally biased region" description="Low complexity" evidence="2">
    <location>
        <begin position="193"/>
        <end position="205"/>
    </location>
</feature>
<dbReference type="SMART" id="SM00213">
    <property type="entry name" value="UBQ"/>
    <property type="match status" value="1"/>
</dbReference>
<dbReference type="Proteomes" id="UP000678393">
    <property type="component" value="Unassembled WGS sequence"/>
</dbReference>
<dbReference type="InterPro" id="IPR000626">
    <property type="entry name" value="Ubiquitin-like_dom"/>
</dbReference>
<dbReference type="EMBL" id="CAJHNH020000135">
    <property type="protein sequence ID" value="CAG5115573.1"/>
    <property type="molecule type" value="Genomic_DNA"/>
</dbReference>
<dbReference type="OrthoDB" id="447637at2759"/>
<dbReference type="GO" id="GO:0000381">
    <property type="term" value="P:regulation of alternative mRNA splicing, via spliceosome"/>
    <property type="evidence" value="ECO:0007669"/>
    <property type="project" value="TreeGrafter"/>
</dbReference>
<dbReference type="Gene3D" id="3.10.20.90">
    <property type="entry name" value="Phosphatidylinositol 3-kinase Catalytic Subunit, Chain A, domain 1"/>
    <property type="match status" value="1"/>
</dbReference>
<feature type="compositionally biased region" description="Pro residues" evidence="2">
    <location>
        <begin position="151"/>
        <end position="192"/>
    </location>
</feature>
<dbReference type="FunFam" id="3.10.20.90:FF:000091">
    <property type="entry name" value="Splicing factor 3A subunit 1"/>
    <property type="match status" value="1"/>
</dbReference>
<feature type="domain" description="Ubiquitin-like" evidence="3">
    <location>
        <begin position="296"/>
        <end position="379"/>
    </location>
</feature>
<reference evidence="4" key="1">
    <citation type="submission" date="2021-04" db="EMBL/GenBank/DDBJ databases">
        <authorList>
            <consortium name="Molecular Ecology Group"/>
        </authorList>
    </citation>
    <scope>NUCLEOTIDE SEQUENCE</scope>
</reference>
<dbReference type="InterPro" id="IPR022030">
    <property type="entry name" value="SF3A1_dom"/>
</dbReference>
<comment type="caution">
    <text evidence="4">The sequence shown here is derived from an EMBL/GenBank/DDBJ whole genome shotgun (WGS) entry which is preliminary data.</text>
</comment>
<dbReference type="InterPro" id="IPR035563">
    <property type="entry name" value="SF3As1_ubi"/>
</dbReference>
<organism evidence="4 5">
    <name type="scientific">Candidula unifasciata</name>
    <dbReference type="NCBI Taxonomy" id="100452"/>
    <lineage>
        <taxon>Eukaryota</taxon>
        <taxon>Metazoa</taxon>
        <taxon>Spiralia</taxon>
        <taxon>Lophotrochozoa</taxon>
        <taxon>Mollusca</taxon>
        <taxon>Gastropoda</taxon>
        <taxon>Heterobranchia</taxon>
        <taxon>Euthyneura</taxon>
        <taxon>Panpulmonata</taxon>
        <taxon>Eupulmonata</taxon>
        <taxon>Stylommatophora</taxon>
        <taxon>Helicina</taxon>
        <taxon>Helicoidea</taxon>
        <taxon>Geomitridae</taxon>
        <taxon>Candidula</taxon>
    </lineage>
</organism>
<proteinExistence type="predicted"/>
<name>A0A8S3YEB6_9EUPU</name>
<dbReference type="SUPFAM" id="SSF54236">
    <property type="entry name" value="Ubiquitin-like"/>
    <property type="match status" value="1"/>
</dbReference>
<dbReference type="Pfam" id="PF12230">
    <property type="entry name" value="PRP21_like_P"/>
    <property type="match status" value="1"/>
</dbReference>
<dbReference type="PANTHER" id="PTHR15316">
    <property type="entry name" value="SPLICEOSOME ASSOCIATED PROTEIN 114/SWAP SPLICING FACTOR-RELATED"/>
    <property type="match status" value="1"/>
</dbReference>
<evidence type="ECO:0000259" key="3">
    <source>
        <dbReference type="PROSITE" id="PS50053"/>
    </source>
</evidence>
<keyword evidence="1" id="KW-0507">mRNA processing</keyword>
<sequence length="382" mass="41998">KPAPPSGPSADQYMISPITGEKIPAHKVQEHMRIGLLDSKWMEVRQRTIADKTDQEEVFAPGSAIDSNLKQLAERRTDIFGIGTEETQIGKKIGEEEKKDTKVVWDGHTASIEKISQLSRENISIEEQIATIHRAKGLVHDEEKEKIGPAVPKPAPPLPPPPPAVTSTSVPPPPPPQPTPTLAAPPPPPMQPPQQQLRPPTMIPQMPRPPMMGGPIGMAGMMMLPPRPPIMMGMPRPPMMAPMMGLPPAPPIISQQIPLRPVVSIPDEPPNKKQKTEENLIPEDVFLQKFKGSVKVLVVVPNVSDKPEWNLKGQTVEYNLPLTDSISVLKAKIHESLAMPAGKQKLQYEGMFVKDSNSLAFYNFMNGATVHLQMKERGGRKK</sequence>
<keyword evidence="5" id="KW-1185">Reference proteome</keyword>
<evidence type="ECO:0000256" key="1">
    <source>
        <dbReference type="ARBA" id="ARBA00022664"/>
    </source>
</evidence>
<dbReference type="GO" id="GO:0071013">
    <property type="term" value="C:catalytic step 2 spliceosome"/>
    <property type="evidence" value="ECO:0007669"/>
    <property type="project" value="TreeGrafter"/>
</dbReference>
<evidence type="ECO:0000313" key="5">
    <source>
        <dbReference type="Proteomes" id="UP000678393"/>
    </source>
</evidence>
<dbReference type="PROSITE" id="PS50053">
    <property type="entry name" value="UBIQUITIN_2"/>
    <property type="match status" value="1"/>
</dbReference>
<protein>
    <recommendedName>
        <fullName evidence="3">Ubiquitin-like domain-containing protein</fullName>
    </recommendedName>
</protein>
<feature type="non-terminal residue" evidence="4">
    <location>
        <position position="1"/>
    </location>
</feature>